<dbReference type="AlphaFoldDB" id="Q0EVU9"/>
<dbReference type="EMBL" id="AATS01000025">
    <property type="protein sequence ID" value="EAU53407.1"/>
    <property type="molecule type" value="Genomic_DNA"/>
</dbReference>
<dbReference type="HOGENOM" id="CLU_917661_0_0_0"/>
<dbReference type="STRING" id="314344.AL013_08365"/>
<evidence type="ECO:0000313" key="3">
    <source>
        <dbReference type="EMBL" id="EAU53407.1"/>
    </source>
</evidence>
<evidence type="ECO:0000256" key="1">
    <source>
        <dbReference type="SAM" id="MobiDB-lite"/>
    </source>
</evidence>
<dbReference type="Proteomes" id="UP000005297">
    <property type="component" value="Unassembled WGS sequence"/>
</dbReference>
<dbReference type="RefSeq" id="WP_009849969.1">
    <property type="nucleotide sequence ID" value="NZ_DS022294.1"/>
</dbReference>
<organism evidence="3 4">
    <name type="scientific">Mariprofundus ferrooxydans PV-1</name>
    <dbReference type="NCBI Taxonomy" id="314345"/>
    <lineage>
        <taxon>Bacteria</taxon>
        <taxon>Pseudomonadati</taxon>
        <taxon>Pseudomonadota</taxon>
        <taxon>Candidatius Mariprofundia</taxon>
        <taxon>Mariprofundales</taxon>
        <taxon>Mariprofundaceae</taxon>
        <taxon>Mariprofundus</taxon>
    </lineage>
</organism>
<dbReference type="OrthoDB" id="5292337at2"/>
<dbReference type="InParanoid" id="Q0EVU9"/>
<dbReference type="SUPFAM" id="SSF74653">
    <property type="entry name" value="TolA/TonB C-terminal domain"/>
    <property type="match status" value="1"/>
</dbReference>
<comment type="caution">
    <text evidence="3">The sequence shown here is derived from an EMBL/GenBank/DDBJ whole genome shotgun (WGS) entry which is preliminary data.</text>
</comment>
<keyword evidence="2" id="KW-1133">Transmembrane helix</keyword>
<keyword evidence="4" id="KW-1185">Reference proteome</keyword>
<feature type="compositionally biased region" description="Low complexity" evidence="1">
    <location>
        <begin position="142"/>
        <end position="152"/>
    </location>
</feature>
<gene>
    <name evidence="3" type="ORF">SPV1_12275</name>
</gene>
<name>Q0EVU9_9PROT</name>
<evidence type="ECO:0008006" key="5">
    <source>
        <dbReference type="Google" id="ProtNLM"/>
    </source>
</evidence>
<keyword evidence="2" id="KW-0472">Membrane</keyword>
<accession>Q0EVU9</accession>
<dbReference type="eggNOG" id="COG0810">
    <property type="taxonomic scope" value="Bacteria"/>
</dbReference>
<dbReference type="Gene3D" id="3.30.1150.10">
    <property type="match status" value="1"/>
</dbReference>
<proteinExistence type="predicted"/>
<feature type="region of interest" description="Disordered" evidence="1">
    <location>
        <begin position="63"/>
        <end position="152"/>
    </location>
</feature>
<evidence type="ECO:0000256" key="2">
    <source>
        <dbReference type="SAM" id="Phobius"/>
    </source>
</evidence>
<keyword evidence="2" id="KW-0812">Transmembrane</keyword>
<feature type="compositionally biased region" description="Polar residues" evidence="1">
    <location>
        <begin position="70"/>
        <end position="80"/>
    </location>
</feature>
<dbReference type="Pfam" id="PF13103">
    <property type="entry name" value="TonB_2"/>
    <property type="match status" value="1"/>
</dbReference>
<feature type="transmembrane region" description="Helical" evidence="2">
    <location>
        <begin position="12"/>
        <end position="33"/>
    </location>
</feature>
<protein>
    <recommendedName>
        <fullName evidence="5">TonB C-terminal domain-containing protein</fullName>
    </recommendedName>
</protein>
<sequence length="303" mass="33994">MKKYHLKPQQRRIAVALAASIAVHLLLVLFLGMTHHETPLAKKKAPQIMDVVLLDKDKKVNKQTPKDAKTISNRNATGGSKQAEDRVTRHARAPVSGQQQRPRPAPPPQPKTPPPPAQEQRTRLLARRGPTPDMKPKPVKKSPPVKQKKPVVPAKQVPLSNLMPSAMALSQLSRDFQRERRMKQKLSREADIPINTRQAKYAPYAQALVRALEEQWRPGQASYDKYPDDARRSLIKLTIERNGDLAGVEILHPSPIAQINDSAVEAIHAAAPFKVLPTSWGLDRVSFYLTFEVVEDKLVFHPM</sequence>
<evidence type="ECO:0000313" key="4">
    <source>
        <dbReference type="Proteomes" id="UP000005297"/>
    </source>
</evidence>
<feature type="compositionally biased region" description="Pro residues" evidence="1">
    <location>
        <begin position="103"/>
        <end position="117"/>
    </location>
</feature>
<reference evidence="3 4" key="1">
    <citation type="submission" date="2006-09" db="EMBL/GenBank/DDBJ databases">
        <authorList>
            <person name="Emerson D."/>
            <person name="Ferriera S."/>
            <person name="Johnson J."/>
            <person name="Kravitz S."/>
            <person name="Halpern A."/>
            <person name="Remington K."/>
            <person name="Beeson K."/>
            <person name="Tran B."/>
            <person name="Rogers Y.-H."/>
            <person name="Friedman R."/>
            <person name="Venter J.C."/>
        </authorList>
    </citation>
    <scope>NUCLEOTIDE SEQUENCE [LARGE SCALE GENOMIC DNA]</scope>
    <source>
        <strain evidence="3 4">PV-1</strain>
    </source>
</reference>